<evidence type="ECO:0000313" key="3">
    <source>
        <dbReference type="Proteomes" id="UP000076532"/>
    </source>
</evidence>
<sequence length="89" mass="10126">MEVDANAFVCFNCYEEGHAAARSDSPTCYHVRIIFLFLPQHIRGASARSEAIRTQPGPVPRIRDAEHVPESPPSPPLRRQRVRFHTDVF</sequence>
<dbReference type="Proteomes" id="UP000076532">
    <property type="component" value="Unassembled WGS sequence"/>
</dbReference>
<gene>
    <name evidence="2" type="ORF">FIBSPDRAFT_968070</name>
</gene>
<evidence type="ECO:0000313" key="2">
    <source>
        <dbReference type="EMBL" id="KZP04516.1"/>
    </source>
</evidence>
<feature type="region of interest" description="Disordered" evidence="1">
    <location>
        <begin position="47"/>
        <end position="89"/>
    </location>
</feature>
<evidence type="ECO:0000256" key="1">
    <source>
        <dbReference type="SAM" id="MobiDB-lite"/>
    </source>
</evidence>
<accession>A0A167V0Q7</accession>
<organism evidence="2 3">
    <name type="scientific">Athelia psychrophila</name>
    <dbReference type="NCBI Taxonomy" id="1759441"/>
    <lineage>
        <taxon>Eukaryota</taxon>
        <taxon>Fungi</taxon>
        <taxon>Dikarya</taxon>
        <taxon>Basidiomycota</taxon>
        <taxon>Agaricomycotina</taxon>
        <taxon>Agaricomycetes</taxon>
        <taxon>Agaricomycetidae</taxon>
        <taxon>Atheliales</taxon>
        <taxon>Atheliaceae</taxon>
        <taxon>Athelia</taxon>
    </lineage>
</organism>
<dbReference type="AlphaFoldDB" id="A0A167V0Q7"/>
<keyword evidence="3" id="KW-1185">Reference proteome</keyword>
<proteinExistence type="predicted"/>
<protein>
    <submittedName>
        <fullName evidence="2">Uncharacterized protein</fullName>
    </submittedName>
</protein>
<name>A0A167V0Q7_9AGAM</name>
<reference evidence="2 3" key="1">
    <citation type="journal article" date="2016" name="Mol. Biol. Evol.">
        <title>Comparative Genomics of Early-Diverging Mushroom-Forming Fungi Provides Insights into the Origins of Lignocellulose Decay Capabilities.</title>
        <authorList>
            <person name="Nagy L.G."/>
            <person name="Riley R."/>
            <person name="Tritt A."/>
            <person name="Adam C."/>
            <person name="Daum C."/>
            <person name="Floudas D."/>
            <person name="Sun H."/>
            <person name="Yadav J.S."/>
            <person name="Pangilinan J."/>
            <person name="Larsson K.H."/>
            <person name="Matsuura K."/>
            <person name="Barry K."/>
            <person name="Labutti K."/>
            <person name="Kuo R."/>
            <person name="Ohm R.A."/>
            <person name="Bhattacharya S.S."/>
            <person name="Shirouzu T."/>
            <person name="Yoshinaga Y."/>
            <person name="Martin F.M."/>
            <person name="Grigoriev I.V."/>
            <person name="Hibbett D.S."/>
        </authorList>
    </citation>
    <scope>NUCLEOTIDE SEQUENCE [LARGE SCALE GENOMIC DNA]</scope>
    <source>
        <strain evidence="2 3">CBS 109695</strain>
    </source>
</reference>
<dbReference type="EMBL" id="KV417915">
    <property type="protein sequence ID" value="KZP04516.1"/>
    <property type="molecule type" value="Genomic_DNA"/>
</dbReference>